<proteinExistence type="predicted"/>
<evidence type="ECO:0000313" key="2">
    <source>
        <dbReference type="Proteomes" id="UP000008817"/>
    </source>
</evidence>
<keyword evidence="1" id="KW-0614">Plasmid</keyword>
<evidence type="ECO:0000313" key="1">
    <source>
        <dbReference type="EMBL" id="ACE94832.1"/>
    </source>
</evidence>
<organism evidence="1 2">
    <name type="scientific">Rhizobium etli (strain CIAT 652)</name>
    <dbReference type="NCBI Taxonomy" id="491916"/>
    <lineage>
        <taxon>Bacteria</taxon>
        <taxon>Pseudomonadati</taxon>
        <taxon>Pseudomonadota</taxon>
        <taxon>Alphaproteobacteria</taxon>
        <taxon>Hyphomicrobiales</taxon>
        <taxon>Rhizobiaceae</taxon>
        <taxon>Rhizobium/Agrobacterium group</taxon>
        <taxon>Rhizobium</taxon>
    </lineage>
</organism>
<protein>
    <submittedName>
        <fullName evidence="1">Uncharacterized protein</fullName>
    </submittedName>
</protein>
<dbReference type="HOGENOM" id="CLU_2882791_0_0_5"/>
<reference evidence="1 2" key="1">
    <citation type="submission" date="2008-04" db="EMBL/GenBank/DDBJ databases">
        <title>Genome diversity and DNA divergence of Rhizobium etli.</title>
        <authorList>
            <person name="Gonzalez V."/>
            <person name="Acosta J.L."/>
            <person name="Santamaria R.I."/>
            <person name="Bustos P."/>
            <person name="Hernandez-Gonzalez I.L."/>
            <person name="Fernandez J.L."/>
            <person name="Diaz R."/>
            <person name="Flores M."/>
            <person name="Mora J."/>
            <person name="Palacios R."/>
            <person name="Davila G."/>
        </authorList>
    </citation>
    <scope>NUCLEOTIDE SEQUENCE [LARGE SCALE GENOMIC DNA]</scope>
    <source>
        <strain evidence="1 2">CIAT 652</strain>
        <plasmid evidence="2">Plasmid pC</plasmid>
    </source>
</reference>
<geneLocation type="plasmid" evidence="1 2">
    <name>pC</name>
</geneLocation>
<name>B3Q428_RHIE6</name>
<dbReference type="AlphaFoldDB" id="B3Q428"/>
<accession>B3Q428</accession>
<sequence length="63" mass="7281">MLLHLMTLLSTAGGDRERYEAHTGAQKLSAIEFAKWRRAKAIWVVWQAIHHLGKKKIDRISKL</sequence>
<gene>
    <name evidence="1" type="ordered locus">RHECIAT_PC0000758</name>
</gene>
<dbReference type="KEGG" id="rec:RHECIAT_PC0000758"/>
<dbReference type="Proteomes" id="UP000008817">
    <property type="component" value="Plasmid pC"/>
</dbReference>
<dbReference type="EMBL" id="CP001077">
    <property type="protein sequence ID" value="ACE94832.1"/>
    <property type="molecule type" value="Genomic_DNA"/>
</dbReference>